<dbReference type="InterPro" id="IPR029058">
    <property type="entry name" value="AB_hydrolase_fold"/>
</dbReference>
<dbReference type="HOGENOM" id="CLU_006586_13_0_1"/>
<dbReference type="GO" id="GO:0004104">
    <property type="term" value="F:cholinesterase activity"/>
    <property type="evidence" value="ECO:0007669"/>
    <property type="project" value="InterPro"/>
</dbReference>
<dbReference type="GO" id="GO:0016614">
    <property type="term" value="F:oxidoreductase activity, acting on CH-OH group of donors"/>
    <property type="evidence" value="ECO:0007669"/>
    <property type="project" value="InterPro"/>
</dbReference>
<dbReference type="PANTHER" id="PTHR43918">
    <property type="entry name" value="ACETYLCHOLINESTERASE"/>
    <property type="match status" value="1"/>
</dbReference>
<dbReference type="Pfam" id="PF00732">
    <property type="entry name" value="GMC_oxred_N"/>
    <property type="match status" value="1"/>
</dbReference>
<dbReference type="InterPro" id="IPR036188">
    <property type="entry name" value="FAD/NAD-bd_sf"/>
</dbReference>
<dbReference type="SUPFAM" id="SSF51905">
    <property type="entry name" value="FAD/NAD(P)-binding domain"/>
    <property type="match status" value="1"/>
</dbReference>
<dbReference type="EMBL" id="KN837399">
    <property type="protein sequence ID" value="KIJ25761.1"/>
    <property type="molecule type" value="Genomic_DNA"/>
</dbReference>
<dbReference type="InterPro" id="IPR002018">
    <property type="entry name" value="CarbesteraseB"/>
</dbReference>
<reference evidence="7 8" key="1">
    <citation type="submission" date="2014-06" db="EMBL/GenBank/DDBJ databases">
        <title>Evolutionary Origins and Diversification of the Mycorrhizal Mutualists.</title>
        <authorList>
            <consortium name="DOE Joint Genome Institute"/>
            <consortium name="Mycorrhizal Genomics Consortium"/>
            <person name="Kohler A."/>
            <person name="Kuo A."/>
            <person name="Nagy L.G."/>
            <person name="Floudas D."/>
            <person name="Copeland A."/>
            <person name="Barry K.W."/>
            <person name="Cichocki N."/>
            <person name="Veneault-Fourrey C."/>
            <person name="LaButti K."/>
            <person name="Lindquist E.A."/>
            <person name="Lipzen A."/>
            <person name="Lundell T."/>
            <person name="Morin E."/>
            <person name="Murat C."/>
            <person name="Riley R."/>
            <person name="Ohm R."/>
            <person name="Sun H."/>
            <person name="Tunlid A."/>
            <person name="Henrissat B."/>
            <person name="Grigoriev I.V."/>
            <person name="Hibbett D.S."/>
            <person name="Martin F."/>
        </authorList>
    </citation>
    <scope>NUCLEOTIDE SEQUENCE [LARGE SCALE GENOMIC DNA]</scope>
    <source>
        <strain evidence="7 8">SS14</strain>
    </source>
</reference>
<dbReference type="Proteomes" id="UP000054279">
    <property type="component" value="Unassembled WGS sequence"/>
</dbReference>
<evidence type="ECO:0000256" key="4">
    <source>
        <dbReference type="RuleBase" id="RU361235"/>
    </source>
</evidence>
<evidence type="ECO:0000256" key="2">
    <source>
        <dbReference type="ARBA" id="ARBA00022801"/>
    </source>
</evidence>
<dbReference type="AlphaFoldDB" id="A0A0C9UK36"/>
<organism evidence="7 8">
    <name type="scientific">Sphaerobolus stellatus (strain SS14)</name>
    <dbReference type="NCBI Taxonomy" id="990650"/>
    <lineage>
        <taxon>Eukaryota</taxon>
        <taxon>Fungi</taxon>
        <taxon>Dikarya</taxon>
        <taxon>Basidiomycota</taxon>
        <taxon>Agaricomycotina</taxon>
        <taxon>Agaricomycetes</taxon>
        <taxon>Phallomycetidae</taxon>
        <taxon>Geastrales</taxon>
        <taxon>Sphaerobolaceae</taxon>
        <taxon>Sphaerobolus</taxon>
    </lineage>
</organism>
<dbReference type="InterPro" id="IPR019826">
    <property type="entry name" value="Carboxylesterase_B_AS"/>
</dbReference>
<sequence>MSFPTVRLEDVGKSCGGGRAGYVLANRLSETKDCTVLVVERDQPSLTCASQVPLLSAAFQGDESRNLKFASAPQKHVENKEMEVIVGNAMGGSSRIDGMIYTRGISGQFNEWHAQGRKGWSYDDLHSCFLKSERALDEREWCNRSHSKVYFPSADRNVWAPQTDSETLKPVLVWIYGGAFAFGTASIPGYDGTTLAKSQDIVVVTFNYRTNVFGFAGPNSNDGISDKNVGFLDQDLALKWVQDNIANFGGDPTRVTINGESAGSMAVAWLLQRSKGKDLFRAGILQSGAAVSAMVPPPAQNGFIKLRNAMGCNVRAPPPVLACLKGKTAKQISDFMNLEGSPAFGPVYDSDTTFRQPLTRITNGETVQVPLIIGANQDDGSLFVGNANDVTTWVQQTFLYLVNATKVKNEYGYDAEKQNDKAVIGEAIRDVAFLCPGGLTANKFIQKGVTIFRYQYGAAFENETIPGAWHSSEVPIVFGTYKKPNAGKEELSKTLQQIWGNFVKDPFTSPAPNWDQYSPTSETGLAKLAYNGNLEYDNVVEAVAGDASDGPCERIWNNFYPRPQ</sequence>
<dbReference type="Gene3D" id="3.50.50.60">
    <property type="entry name" value="FAD/NAD(P)-binding domain"/>
    <property type="match status" value="1"/>
</dbReference>
<evidence type="ECO:0000259" key="6">
    <source>
        <dbReference type="Pfam" id="PF00732"/>
    </source>
</evidence>
<dbReference type="InterPro" id="IPR050654">
    <property type="entry name" value="AChE-related_enzymes"/>
</dbReference>
<evidence type="ECO:0000256" key="3">
    <source>
        <dbReference type="ARBA" id="ARBA00023157"/>
    </source>
</evidence>
<dbReference type="EC" id="3.1.1.-" evidence="4"/>
<comment type="similarity">
    <text evidence="1 4">Belongs to the type-B carboxylesterase/lipase family.</text>
</comment>
<dbReference type="InterPro" id="IPR000172">
    <property type="entry name" value="GMC_OxRdtase_N"/>
</dbReference>
<feature type="domain" description="Glucose-methanol-choline oxidoreductase N-terminal" evidence="6">
    <location>
        <begin position="78"/>
        <end position="146"/>
    </location>
</feature>
<dbReference type="Pfam" id="PF00135">
    <property type="entry name" value="COesterase"/>
    <property type="match status" value="1"/>
</dbReference>
<dbReference type="InterPro" id="IPR000997">
    <property type="entry name" value="Cholinesterase"/>
</dbReference>
<evidence type="ECO:0000256" key="1">
    <source>
        <dbReference type="ARBA" id="ARBA00005964"/>
    </source>
</evidence>
<evidence type="ECO:0000313" key="7">
    <source>
        <dbReference type="EMBL" id="KIJ25761.1"/>
    </source>
</evidence>
<evidence type="ECO:0000313" key="8">
    <source>
        <dbReference type="Proteomes" id="UP000054279"/>
    </source>
</evidence>
<name>A0A0C9UK36_SPHS4</name>
<accession>A0A0C9UK36</accession>
<dbReference type="GO" id="GO:0050660">
    <property type="term" value="F:flavin adenine dinucleotide binding"/>
    <property type="evidence" value="ECO:0007669"/>
    <property type="project" value="InterPro"/>
</dbReference>
<gene>
    <name evidence="7" type="ORF">M422DRAFT_72039</name>
</gene>
<protein>
    <recommendedName>
        <fullName evidence="4">Carboxylic ester hydrolase</fullName>
        <ecNumber evidence="4">3.1.1.-</ecNumber>
    </recommendedName>
</protein>
<dbReference type="Gene3D" id="3.40.50.1820">
    <property type="entry name" value="alpha/beta hydrolase"/>
    <property type="match status" value="1"/>
</dbReference>
<dbReference type="PRINTS" id="PR00878">
    <property type="entry name" value="CHOLNESTRASE"/>
</dbReference>
<dbReference type="SUPFAM" id="SSF53474">
    <property type="entry name" value="alpha/beta-Hydrolases"/>
    <property type="match status" value="1"/>
</dbReference>
<feature type="domain" description="Carboxylesterase type B" evidence="5">
    <location>
        <begin position="157"/>
        <end position="530"/>
    </location>
</feature>
<proteinExistence type="inferred from homology"/>
<keyword evidence="3" id="KW-1015">Disulfide bond</keyword>
<dbReference type="OrthoDB" id="408631at2759"/>
<keyword evidence="2 4" id="KW-0378">Hydrolase</keyword>
<dbReference type="PROSITE" id="PS00122">
    <property type="entry name" value="CARBOXYLESTERASE_B_1"/>
    <property type="match status" value="1"/>
</dbReference>
<keyword evidence="8" id="KW-1185">Reference proteome</keyword>
<dbReference type="PANTHER" id="PTHR43918:SF4">
    <property type="entry name" value="CARBOXYLIC ESTER HYDROLASE"/>
    <property type="match status" value="1"/>
</dbReference>
<evidence type="ECO:0000259" key="5">
    <source>
        <dbReference type="Pfam" id="PF00135"/>
    </source>
</evidence>